<reference evidence="3" key="1">
    <citation type="submission" date="2021-12" db="EMBL/GenBank/DDBJ databases">
        <authorList>
            <person name="King R."/>
        </authorList>
    </citation>
    <scope>NUCLEOTIDE SEQUENCE</scope>
</reference>
<dbReference type="Pfam" id="PF20266">
    <property type="entry name" value="Mab-21_C"/>
    <property type="match status" value="1"/>
</dbReference>
<keyword evidence="4" id="KW-1185">Reference proteome</keyword>
<dbReference type="AlphaFoldDB" id="A0A9P0BHS1"/>
<dbReference type="OrthoDB" id="5948335at2759"/>
<dbReference type="PANTHER" id="PTHR10656:SF70">
    <property type="entry name" value="PROTEIN MAB-21-RELATED"/>
    <property type="match status" value="1"/>
</dbReference>
<feature type="compositionally biased region" description="Basic and acidic residues" evidence="1">
    <location>
        <begin position="753"/>
        <end position="770"/>
    </location>
</feature>
<protein>
    <recommendedName>
        <fullName evidence="2">Mab-21-like HhH/H2TH-like domain-containing protein</fullName>
    </recommendedName>
</protein>
<dbReference type="PANTHER" id="PTHR10656">
    <property type="entry name" value="CELL FATE DETERMINING PROTEIN MAB21-RELATED"/>
    <property type="match status" value="1"/>
</dbReference>
<dbReference type="Gene3D" id="1.10.1410.40">
    <property type="match status" value="1"/>
</dbReference>
<evidence type="ECO:0000259" key="2">
    <source>
        <dbReference type="Pfam" id="PF20266"/>
    </source>
</evidence>
<gene>
    <name evidence="3" type="ORF">MELIAE_LOCUS12341</name>
</gene>
<accession>A0A9P0BHS1</accession>
<evidence type="ECO:0000313" key="3">
    <source>
        <dbReference type="EMBL" id="CAH0563543.1"/>
    </source>
</evidence>
<proteinExistence type="predicted"/>
<feature type="domain" description="Mab-21-like HhH/H2TH-like" evidence="2">
    <location>
        <begin position="342"/>
        <end position="439"/>
    </location>
</feature>
<evidence type="ECO:0000256" key="1">
    <source>
        <dbReference type="SAM" id="MobiDB-lite"/>
    </source>
</evidence>
<sequence length="968" mass="111544">MFRKRSRAESFNKSAKLRKLEELGLPNAKLKFCPEQLLNINYIFNERLEENAAHSTDKSILLAKSVSERLVQRLLCGVGQLDQRFSSKFLICNHQHRNKSLPLNLKYLVRLDSLSTPVIYENDQTLKYSVIETDSDYPAGYARIRLHTSSFQTWGDYTSSNGYLRRDKVQAKFVELLAQSAARDLPNSPLQVDESTSCGIPGKILDPATLHFILNLDSKYQVYYGPGGNVPRFPDPRDIRLAIIDEPNGVKLKIEFLSPALSNISINVRLLVAIGIDAWPSTTNFPSRVSLGHCDCLLYHRASQTGMYLVGYGVQSSAWQIRTPAAEFIMLNHYGVNSTVRTVLDVLYYIMDEIDTSRKFKKQVCYKILNRYILLTLLLEELEENSVNHGSDVIYWSPLYLSTIVLQLMDRIIRRLYTEQQPNYFFKKSNLFINPGHLSDEDFIIEANNVKNYLGRLFDKSLMSTKDNEAFQRMSLSQQSEAMLLTRWRDIVQGLLPPSGTRGRRFCFAGSKNRQDVVHTQYTNRQLEYIGLLLKNMLLVHQKLLQADHTAVDSTINHMDFDKGDHMEDVIFILVTIMEQARDQYLANATNPNIVKNKSKIRSHYNTYTSKLVDIIRKDKEIKHQDYSDDTVLVKIILKWLYKAMDQNKRHLGPILRPYLNILFTTSHAVSWHLESIKQRQCDAEISSLNKFCELVYNGKITPAEGLIDAVNKNWDWAKNMLKMVEKSTLRIVFICDRGKVYRHILSLPSYDRKKENDGGSRTLESERKRRDIRRQKTLPNRSYFASIMKDKEIFNNEDLTPQHDLLKLSSPLTYVLTSKHRKGEHRGCGDVLKTLISMQKLNVFQEVTSCLPQEDRVELLEIIHELQILKSKQSGKKWSNTLPHSSSKANVEFFSKYTPKEESAGVKIVADGVADEKREELKLKNVNLNSLIGTCRASRIREDSNIFLLNDNFKIKSLLNSSDSFRF</sequence>
<dbReference type="EMBL" id="OV121140">
    <property type="protein sequence ID" value="CAH0563543.1"/>
    <property type="molecule type" value="Genomic_DNA"/>
</dbReference>
<dbReference type="Proteomes" id="UP001154078">
    <property type="component" value="Chromosome 9"/>
</dbReference>
<feature type="region of interest" description="Disordered" evidence="1">
    <location>
        <begin position="753"/>
        <end position="773"/>
    </location>
</feature>
<dbReference type="InterPro" id="IPR046906">
    <property type="entry name" value="Mab-21_HhH/H2TH-like"/>
</dbReference>
<name>A0A9P0BHS1_BRAAE</name>
<evidence type="ECO:0000313" key="4">
    <source>
        <dbReference type="Proteomes" id="UP001154078"/>
    </source>
</evidence>
<organism evidence="3 4">
    <name type="scientific">Brassicogethes aeneus</name>
    <name type="common">Rape pollen beetle</name>
    <name type="synonym">Meligethes aeneus</name>
    <dbReference type="NCBI Taxonomy" id="1431903"/>
    <lineage>
        <taxon>Eukaryota</taxon>
        <taxon>Metazoa</taxon>
        <taxon>Ecdysozoa</taxon>
        <taxon>Arthropoda</taxon>
        <taxon>Hexapoda</taxon>
        <taxon>Insecta</taxon>
        <taxon>Pterygota</taxon>
        <taxon>Neoptera</taxon>
        <taxon>Endopterygota</taxon>
        <taxon>Coleoptera</taxon>
        <taxon>Polyphaga</taxon>
        <taxon>Cucujiformia</taxon>
        <taxon>Nitidulidae</taxon>
        <taxon>Meligethinae</taxon>
        <taxon>Brassicogethes</taxon>
    </lineage>
</organism>